<dbReference type="EMBL" id="CAWUHD010000229">
    <property type="protein sequence ID" value="CAK7238316.1"/>
    <property type="molecule type" value="Genomic_DNA"/>
</dbReference>
<dbReference type="Gene3D" id="3.40.50.1820">
    <property type="entry name" value="alpha/beta hydrolase"/>
    <property type="match status" value="1"/>
</dbReference>
<name>A0ABP0D273_9PEZI</name>
<evidence type="ECO:0000313" key="3">
    <source>
        <dbReference type="EMBL" id="CAK7238316.1"/>
    </source>
</evidence>
<accession>A0ABP0D273</accession>
<keyword evidence="4" id="KW-1185">Reference proteome</keyword>
<sequence>MPLNLDPELEATLAALYADHKTLPPPTLGDVLTRRSTVGEGIRALAGTMPDSVKTTDHFATAADGHKILLRLYQLKDADQGQSECSLPLVFYIHGGGMILGSVDIYNAIVGGYVAKTGVPFLAVDYRLAPEHPYPTPVDDCCTGLAWLKEHAPGLGIDLNRVALMGDSAGGGLAVLTAAKHVLQLARLILLAPMLDNRTTEADEHLSRVISWSVDDNMTGWSSFLRNTQGGDIIKEHPVVPARMNDEEVARLPSLYMDVGELDLFRDETIQLASRALKVGVSVELHVYPGCTHGFDLFAPKAAVSVQAVANRIRVIVGYERIGKEKPQ</sequence>
<dbReference type="InterPro" id="IPR029058">
    <property type="entry name" value="AB_hydrolase_fold"/>
</dbReference>
<dbReference type="InterPro" id="IPR013094">
    <property type="entry name" value="AB_hydrolase_3"/>
</dbReference>
<dbReference type="PANTHER" id="PTHR48081">
    <property type="entry name" value="AB HYDROLASE SUPERFAMILY PROTEIN C4A8.06C"/>
    <property type="match status" value="1"/>
</dbReference>
<dbReference type="PANTHER" id="PTHR48081:SF8">
    <property type="entry name" value="ALPHA_BETA HYDROLASE FOLD-3 DOMAIN-CONTAINING PROTEIN-RELATED"/>
    <property type="match status" value="1"/>
</dbReference>
<evidence type="ECO:0000259" key="2">
    <source>
        <dbReference type="Pfam" id="PF07859"/>
    </source>
</evidence>
<dbReference type="Pfam" id="PF07859">
    <property type="entry name" value="Abhydrolase_3"/>
    <property type="match status" value="1"/>
</dbReference>
<reference evidence="3 4" key="1">
    <citation type="submission" date="2024-01" db="EMBL/GenBank/DDBJ databases">
        <authorList>
            <person name="Allen C."/>
            <person name="Tagirdzhanova G."/>
        </authorList>
    </citation>
    <scope>NUCLEOTIDE SEQUENCE [LARGE SCALE GENOMIC DNA]</scope>
</reference>
<gene>
    <name evidence="3" type="ORF">SEUCBS140593_010542</name>
</gene>
<comment type="caution">
    <text evidence="3">The sequence shown here is derived from an EMBL/GenBank/DDBJ whole genome shotgun (WGS) entry which is preliminary data.</text>
</comment>
<organism evidence="3 4">
    <name type="scientific">Sporothrix eucalyptigena</name>
    <dbReference type="NCBI Taxonomy" id="1812306"/>
    <lineage>
        <taxon>Eukaryota</taxon>
        <taxon>Fungi</taxon>
        <taxon>Dikarya</taxon>
        <taxon>Ascomycota</taxon>
        <taxon>Pezizomycotina</taxon>
        <taxon>Sordariomycetes</taxon>
        <taxon>Sordariomycetidae</taxon>
        <taxon>Ophiostomatales</taxon>
        <taxon>Ophiostomataceae</taxon>
        <taxon>Sporothrix</taxon>
    </lineage>
</organism>
<proteinExistence type="predicted"/>
<feature type="domain" description="Alpha/beta hydrolase fold-3" evidence="2">
    <location>
        <begin position="90"/>
        <end position="295"/>
    </location>
</feature>
<evidence type="ECO:0000313" key="4">
    <source>
        <dbReference type="Proteomes" id="UP001642482"/>
    </source>
</evidence>
<dbReference type="Proteomes" id="UP001642482">
    <property type="component" value="Unassembled WGS sequence"/>
</dbReference>
<evidence type="ECO:0000256" key="1">
    <source>
        <dbReference type="ARBA" id="ARBA00022801"/>
    </source>
</evidence>
<dbReference type="SUPFAM" id="SSF53474">
    <property type="entry name" value="alpha/beta-Hydrolases"/>
    <property type="match status" value="1"/>
</dbReference>
<keyword evidence="1" id="KW-0378">Hydrolase</keyword>
<dbReference type="InterPro" id="IPR050300">
    <property type="entry name" value="GDXG_lipolytic_enzyme"/>
</dbReference>
<protein>
    <recommendedName>
        <fullName evidence="2">Alpha/beta hydrolase fold-3 domain-containing protein</fullName>
    </recommendedName>
</protein>